<dbReference type="Pfam" id="PF00521">
    <property type="entry name" value="DNA_topoisoIV"/>
    <property type="match status" value="1"/>
</dbReference>
<accession>A0A662DBJ1</accession>
<dbReference type="GO" id="GO:0009330">
    <property type="term" value="C:DNA topoisomerase type II (double strand cut, ATP-hydrolyzing) complex"/>
    <property type="evidence" value="ECO:0007669"/>
    <property type="project" value="TreeGrafter"/>
</dbReference>
<proteinExistence type="inferred from homology"/>
<dbReference type="Gene3D" id="1.10.268.10">
    <property type="entry name" value="Topoisomerase, domain 3"/>
    <property type="match status" value="1"/>
</dbReference>
<dbReference type="NCBIfam" id="NF004043">
    <property type="entry name" value="PRK05560.1"/>
    <property type="match status" value="1"/>
</dbReference>
<name>A0A662DBJ1_UNCAE</name>
<dbReference type="NCBIfam" id="TIGR01063">
    <property type="entry name" value="gyrA"/>
    <property type="match status" value="1"/>
</dbReference>
<dbReference type="PANTHER" id="PTHR43493">
    <property type="entry name" value="DNA GYRASE/TOPOISOMERASE SUBUNIT A"/>
    <property type="match status" value="1"/>
</dbReference>
<dbReference type="SMART" id="SM00434">
    <property type="entry name" value="TOP4c"/>
    <property type="match status" value="1"/>
</dbReference>
<dbReference type="SUPFAM" id="SSF56719">
    <property type="entry name" value="Type II DNA topoisomerase"/>
    <property type="match status" value="1"/>
</dbReference>
<dbReference type="SUPFAM" id="SSF101904">
    <property type="entry name" value="GyrA/ParC C-terminal domain-like"/>
    <property type="match status" value="1"/>
</dbReference>
<dbReference type="PROSITE" id="PS52040">
    <property type="entry name" value="TOPO_IIA"/>
    <property type="match status" value="1"/>
</dbReference>
<feature type="active site" description="O-(5'-phospho-DNA)-tyrosine intermediate" evidence="8">
    <location>
        <position position="63"/>
    </location>
</feature>
<dbReference type="InterPro" id="IPR006691">
    <property type="entry name" value="GyrA/parC_rep"/>
</dbReference>
<evidence type="ECO:0000256" key="7">
    <source>
        <dbReference type="ARBA" id="ARBA00063644"/>
    </source>
</evidence>
<dbReference type="InterPro" id="IPR013760">
    <property type="entry name" value="Topo_IIA-like_dom_sf"/>
</dbReference>
<dbReference type="InterPro" id="IPR013758">
    <property type="entry name" value="Topo_IIA_A/C_ab"/>
</dbReference>
<evidence type="ECO:0000313" key="10">
    <source>
        <dbReference type="EMBL" id="RLE11887.1"/>
    </source>
</evidence>
<keyword evidence="6 8" id="KW-0413">Isomerase</keyword>
<protein>
    <recommendedName>
        <fullName evidence="3">DNA topoisomerase (ATP-hydrolyzing)</fullName>
        <ecNumber evidence="3">5.6.2.2</ecNumber>
    </recommendedName>
</protein>
<dbReference type="EMBL" id="QMQA01000211">
    <property type="protein sequence ID" value="RLE11887.1"/>
    <property type="molecule type" value="Genomic_DNA"/>
</dbReference>
<dbReference type="FunFam" id="2.120.10.90:FF:000005">
    <property type="entry name" value="DNA topoisomerase 4 subunit A"/>
    <property type="match status" value="1"/>
</dbReference>
<dbReference type="GO" id="GO:0005524">
    <property type="term" value="F:ATP binding"/>
    <property type="evidence" value="ECO:0007669"/>
    <property type="project" value="InterPro"/>
</dbReference>
<dbReference type="PANTHER" id="PTHR43493:SF5">
    <property type="entry name" value="DNA GYRASE SUBUNIT A, CHLOROPLASTIC_MITOCHONDRIAL"/>
    <property type="match status" value="1"/>
</dbReference>
<dbReference type="Proteomes" id="UP000280417">
    <property type="component" value="Unassembled WGS sequence"/>
</dbReference>
<dbReference type="InterPro" id="IPR013757">
    <property type="entry name" value="Topo_IIA_A_a_sf"/>
</dbReference>
<comment type="caution">
    <text evidence="10">The sequence shown here is derived from an EMBL/GenBank/DDBJ whole genome shotgun (WGS) entry which is preliminary data.</text>
</comment>
<reference evidence="10 11" key="1">
    <citation type="submission" date="2018-06" db="EMBL/GenBank/DDBJ databases">
        <title>Extensive metabolic versatility and redundancy in microbially diverse, dynamic hydrothermal sediments.</title>
        <authorList>
            <person name="Dombrowski N."/>
            <person name="Teske A."/>
            <person name="Baker B.J."/>
        </authorList>
    </citation>
    <scope>NUCLEOTIDE SEQUENCE [LARGE SCALE GENOMIC DNA]</scope>
    <source>
        <strain evidence="10">B3_G15</strain>
    </source>
</reference>
<dbReference type="GO" id="GO:0003677">
    <property type="term" value="F:DNA binding"/>
    <property type="evidence" value="ECO:0007669"/>
    <property type="project" value="UniProtKB-UniRule"/>
</dbReference>
<keyword evidence="4 8" id="KW-0799">Topoisomerase</keyword>
<dbReference type="FunFam" id="1.10.268.10:FF:000001">
    <property type="entry name" value="DNA gyrase subunit A"/>
    <property type="match status" value="1"/>
</dbReference>
<dbReference type="GO" id="GO:0006265">
    <property type="term" value="P:DNA topological change"/>
    <property type="evidence" value="ECO:0007669"/>
    <property type="project" value="UniProtKB-UniRule"/>
</dbReference>
<feature type="domain" description="Topo IIA-type catalytic" evidence="9">
    <location>
        <begin position="1"/>
        <end position="441"/>
    </location>
</feature>
<comment type="similarity">
    <text evidence="2">Belongs to the type II topoisomerase GyrA/ParC subunit family.</text>
</comment>
<dbReference type="InterPro" id="IPR035516">
    <property type="entry name" value="Gyrase/topoIV_suA_C"/>
</dbReference>
<dbReference type="FunFam" id="3.30.1360.40:FF:000002">
    <property type="entry name" value="DNA gyrase subunit A"/>
    <property type="match status" value="1"/>
</dbReference>
<evidence type="ECO:0000256" key="1">
    <source>
        <dbReference type="ARBA" id="ARBA00000185"/>
    </source>
</evidence>
<dbReference type="Gene3D" id="3.90.199.10">
    <property type="entry name" value="Topoisomerase II, domain 5"/>
    <property type="match status" value="1"/>
</dbReference>
<feature type="non-terminal residue" evidence="10">
    <location>
        <position position="1"/>
    </location>
</feature>
<dbReference type="AlphaFoldDB" id="A0A662DBJ1"/>
<evidence type="ECO:0000256" key="6">
    <source>
        <dbReference type="ARBA" id="ARBA00023235"/>
    </source>
</evidence>
<evidence type="ECO:0000313" key="11">
    <source>
        <dbReference type="Proteomes" id="UP000280417"/>
    </source>
</evidence>
<evidence type="ECO:0000256" key="4">
    <source>
        <dbReference type="ARBA" id="ARBA00023029"/>
    </source>
</evidence>
<comment type="catalytic activity">
    <reaction evidence="1 8">
        <text>ATP-dependent breakage, passage and rejoining of double-stranded DNA.</text>
        <dbReference type="EC" id="5.6.2.2"/>
    </reaction>
</comment>
<comment type="subunit">
    <text evidence="7">Heterotetramer composed of ParC and ParE.</text>
</comment>
<dbReference type="EC" id="5.6.2.2" evidence="3"/>
<evidence type="ECO:0000256" key="3">
    <source>
        <dbReference type="ARBA" id="ARBA00012895"/>
    </source>
</evidence>
<dbReference type="NCBIfam" id="NF004044">
    <property type="entry name" value="PRK05561.1"/>
    <property type="match status" value="1"/>
</dbReference>
<gene>
    <name evidence="10" type="ORF">DRJ04_07195</name>
</gene>
<dbReference type="Gene3D" id="2.120.10.90">
    <property type="entry name" value="DNA gyrase/topoisomerase IV, subunit A, C-terminal"/>
    <property type="match status" value="1"/>
</dbReference>
<evidence type="ECO:0000256" key="2">
    <source>
        <dbReference type="ARBA" id="ARBA00008263"/>
    </source>
</evidence>
<sequence length="744" mass="83802">NRPYRKAARLVGEVLGKYHPHGDMAVYDALVRMAQNFSLRHPLVDGQGNFGSIDGDPPAAMRYTEVRLAPISEDLLKDLDKDTVDFTPNFDNSLKEPVVLPARFPNLLVNGASGIAVGMATNVPPHNLAEVIDACIAMIDNPQITTEELLRFVKGPDFPTGGIILQSEGLKKAYEEGKGKIILRGKAFIEREDGRERIIIEEIPYQVIKTNLIEKIADLAQNEKIKGIKSIRDESDRRGIRVVIEVSRAFTSEIILNQLYKHTPLQTSFGIILLAIVNGKPQQLSLRQAIRHYLEHRRNIVVRRTRYLLDKEEKKAHILEGLKKALARVDEVIKIIKESANPQEAEKRLKDRLSLTQTQANSILNMRLQRLTNIEREKIDKDYTDSVKNIREFKAILASDARVWKIIKDELREIKEKYATPRKTLIKKDSEQELEFRPEDLIEKEDVVITVTSNGYIKYTPLRAYKRQKRGGKGISGISLEKGDIAENIILCNTHSTLLFFTSSGKVHSIKAYEIPQKRRGERGRAIVNFIPVDEDKISAIIPVDSFTSHKFLFMVTKKGTVKKTPMDSYSHLKKGGIIAIKLKQGDELIRVLLSSGEDDVLLSTKKGMAIRFSEKDVRAMGRISAGVKGISLTDEDEVIDATLVDDKADLFTITTKGYGKCTPFSSYRKIRRGGRGVKNIRLHPEKGEVVATKKVEKEDEVIIITRKGKSIRLWAKNIRRTGRIAAGCRIIRLSGEDTVIAVA</sequence>
<organism evidence="10 11">
    <name type="scientific">Aerophobetes bacterium</name>
    <dbReference type="NCBI Taxonomy" id="2030807"/>
    <lineage>
        <taxon>Bacteria</taxon>
        <taxon>Candidatus Aerophobota</taxon>
    </lineage>
</organism>
<dbReference type="CDD" id="cd00187">
    <property type="entry name" value="TOP4c"/>
    <property type="match status" value="1"/>
</dbReference>
<dbReference type="GO" id="GO:0005737">
    <property type="term" value="C:cytoplasm"/>
    <property type="evidence" value="ECO:0007669"/>
    <property type="project" value="TreeGrafter"/>
</dbReference>
<dbReference type="GO" id="GO:0003918">
    <property type="term" value="F:DNA topoisomerase type II (double strand cut, ATP-hydrolyzing) activity"/>
    <property type="evidence" value="ECO:0007669"/>
    <property type="project" value="UniProtKB-EC"/>
</dbReference>
<dbReference type="Pfam" id="PF03989">
    <property type="entry name" value="DNA_gyraseA_C"/>
    <property type="match status" value="6"/>
</dbReference>
<dbReference type="Gene3D" id="3.30.1360.40">
    <property type="match status" value="1"/>
</dbReference>
<evidence type="ECO:0000259" key="9">
    <source>
        <dbReference type="PROSITE" id="PS52040"/>
    </source>
</evidence>
<dbReference type="InterPro" id="IPR050220">
    <property type="entry name" value="Type_II_DNA_Topoisomerases"/>
</dbReference>
<evidence type="ECO:0000256" key="8">
    <source>
        <dbReference type="PROSITE-ProRule" id="PRU01384"/>
    </source>
</evidence>
<dbReference type="InterPro" id="IPR002205">
    <property type="entry name" value="Topo_IIA_dom_A"/>
</dbReference>
<keyword evidence="5 8" id="KW-0238">DNA-binding</keyword>
<evidence type="ECO:0000256" key="5">
    <source>
        <dbReference type="ARBA" id="ARBA00023125"/>
    </source>
</evidence>